<evidence type="ECO:0000259" key="3">
    <source>
        <dbReference type="PROSITE" id="PS51462"/>
    </source>
</evidence>
<dbReference type="GO" id="GO:0019693">
    <property type="term" value="P:ribose phosphate metabolic process"/>
    <property type="evidence" value="ECO:0007669"/>
    <property type="project" value="TreeGrafter"/>
</dbReference>
<comment type="cofactor">
    <cofactor evidence="1">
        <name>Mg(2+)</name>
        <dbReference type="ChEBI" id="CHEBI:18420"/>
    </cofactor>
</comment>
<dbReference type="PANTHER" id="PTHR11839">
    <property type="entry name" value="UDP/ADP-SUGAR PYROPHOSPHATASE"/>
    <property type="match status" value="1"/>
</dbReference>
<dbReference type="GO" id="GO:0080041">
    <property type="term" value="F:ADP-ribose pyrophosphohydrolase activity"/>
    <property type="evidence" value="ECO:0007669"/>
    <property type="project" value="TreeGrafter"/>
</dbReference>
<keyword evidence="2" id="KW-0378">Hydrolase</keyword>
<reference evidence="4" key="1">
    <citation type="journal article" date="2020" name="Stud. Mycol.">
        <title>101 Dothideomycetes genomes: a test case for predicting lifestyles and emergence of pathogens.</title>
        <authorList>
            <person name="Haridas S."/>
            <person name="Albert R."/>
            <person name="Binder M."/>
            <person name="Bloem J."/>
            <person name="Labutti K."/>
            <person name="Salamov A."/>
            <person name="Andreopoulos B."/>
            <person name="Baker S."/>
            <person name="Barry K."/>
            <person name="Bills G."/>
            <person name="Bluhm B."/>
            <person name="Cannon C."/>
            <person name="Castanera R."/>
            <person name="Culley D."/>
            <person name="Daum C."/>
            <person name="Ezra D."/>
            <person name="Gonzalez J."/>
            <person name="Henrissat B."/>
            <person name="Kuo A."/>
            <person name="Liang C."/>
            <person name="Lipzen A."/>
            <person name="Lutzoni F."/>
            <person name="Magnuson J."/>
            <person name="Mondo S."/>
            <person name="Nolan M."/>
            <person name="Ohm R."/>
            <person name="Pangilinan J."/>
            <person name="Park H.-J."/>
            <person name="Ramirez L."/>
            <person name="Alfaro M."/>
            <person name="Sun H."/>
            <person name="Tritt A."/>
            <person name="Yoshinaga Y."/>
            <person name="Zwiers L.-H."/>
            <person name="Turgeon B."/>
            <person name="Goodwin S."/>
            <person name="Spatafora J."/>
            <person name="Crous P."/>
            <person name="Grigoriev I."/>
        </authorList>
    </citation>
    <scope>NUCLEOTIDE SEQUENCE</scope>
    <source>
        <strain evidence="4">Tuck. ex Michener</strain>
    </source>
</reference>
<evidence type="ECO:0000256" key="1">
    <source>
        <dbReference type="ARBA" id="ARBA00001946"/>
    </source>
</evidence>
<dbReference type="PROSITE" id="PS51462">
    <property type="entry name" value="NUDIX"/>
    <property type="match status" value="1"/>
</dbReference>
<evidence type="ECO:0000313" key="4">
    <source>
        <dbReference type="EMBL" id="KAF2228916.1"/>
    </source>
</evidence>
<dbReference type="GO" id="GO:0080042">
    <property type="term" value="F:ADP-glucose pyrophosphohydrolase activity"/>
    <property type="evidence" value="ECO:0007669"/>
    <property type="project" value="TreeGrafter"/>
</dbReference>
<gene>
    <name evidence="4" type="ORF">EV356DRAFT_456783</name>
</gene>
<dbReference type="PANTHER" id="PTHR11839:SF18">
    <property type="entry name" value="NUDIX HYDROLASE DOMAIN-CONTAINING PROTEIN"/>
    <property type="match status" value="1"/>
</dbReference>
<dbReference type="Proteomes" id="UP000800092">
    <property type="component" value="Unassembled WGS sequence"/>
</dbReference>
<feature type="domain" description="Nudix hydrolase" evidence="3">
    <location>
        <begin position="99"/>
        <end position="268"/>
    </location>
</feature>
<sequence length="276" mass="30149">MSSFTLPHSSPSCSVKLTPDLSQDQLLSFPAFQNWISTLQHSLSQQKSKDHAFYSSPYQLRSIDIQSVDFFGGGRLGFVKLKADISNDDGEKLPGSVFLRGGSVGMLLIIQPDDEPEGADGEKYVILTLQPRIPAGSLSMVELPAGMLDDSGTFSGGAAKEIKEETGLEVPESQLVDLTKLALEDVDQKSGERLQNATYSSPGGSDEFLPLFLHQRRMPRSQIQELQGKLTGLRDDGEKITLKIVPLNELWREGARDAKTLSALALYQGLKLKGKL</sequence>
<dbReference type="GO" id="GO:0006753">
    <property type="term" value="P:nucleoside phosphate metabolic process"/>
    <property type="evidence" value="ECO:0007669"/>
    <property type="project" value="TreeGrafter"/>
</dbReference>
<dbReference type="FunFam" id="3.90.79.10:FF:000068">
    <property type="entry name" value="NUDIX family hydrolase, putative"/>
    <property type="match status" value="1"/>
</dbReference>
<keyword evidence="5" id="KW-1185">Reference proteome</keyword>
<dbReference type="InterPro" id="IPR000086">
    <property type="entry name" value="NUDIX_hydrolase_dom"/>
</dbReference>
<dbReference type="Gene3D" id="3.90.79.10">
    <property type="entry name" value="Nucleoside Triphosphate Pyrophosphohydrolase"/>
    <property type="match status" value="1"/>
</dbReference>
<accession>A0A6A6GT05</accession>
<organism evidence="4 5">
    <name type="scientific">Viridothelium virens</name>
    <name type="common">Speckled blister lichen</name>
    <name type="synonym">Trypethelium virens</name>
    <dbReference type="NCBI Taxonomy" id="1048519"/>
    <lineage>
        <taxon>Eukaryota</taxon>
        <taxon>Fungi</taxon>
        <taxon>Dikarya</taxon>
        <taxon>Ascomycota</taxon>
        <taxon>Pezizomycotina</taxon>
        <taxon>Dothideomycetes</taxon>
        <taxon>Dothideomycetes incertae sedis</taxon>
        <taxon>Trypetheliales</taxon>
        <taxon>Trypetheliaceae</taxon>
        <taxon>Viridothelium</taxon>
    </lineage>
</organism>
<dbReference type="Pfam" id="PF00293">
    <property type="entry name" value="NUDIX"/>
    <property type="match status" value="1"/>
</dbReference>
<dbReference type="OrthoDB" id="10249920at2759"/>
<dbReference type="AlphaFoldDB" id="A0A6A6GT05"/>
<dbReference type="InterPro" id="IPR015797">
    <property type="entry name" value="NUDIX_hydrolase-like_dom_sf"/>
</dbReference>
<dbReference type="SUPFAM" id="SSF55811">
    <property type="entry name" value="Nudix"/>
    <property type="match status" value="1"/>
</dbReference>
<evidence type="ECO:0000256" key="2">
    <source>
        <dbReference type="ARBA" id="ARBA00022801"/>
    </source>
</evidence>
<evidence type="ECO:0000313" key="5">
    <source>
        <dbReference type="Proteomes" id="UP000800092"/>
    </source>
</evidence>
<name>A0A6A6GT05_VIRVR</name>
<protein>
    <recommendedName>
        <fullName evidence="3">Nudix hydrolase domain-containing protein</fullName>
    </recommendedName>
</protein>
<dbReference type="CDD" id="cd03424">
    <property type="entry name" value="NUDIX_ADPRase_Nudt5_UGPPase_Nudt14"/>
    <property type="match status" value="1"/>
</dbReference>
<proteinExistence type="predicted"/>
<dbReference type="EMBL" id="ML991884">
    <property type="protein sequence ID" value="KAF2228916.1"/>
    <property type="molecule type" value="Genomic_DNA"/>
</dbReference>